<evidence type="ECO:0000256" key="4">
    <source>
        <dbReference type="HAMAP-Rule" id="MF_00047"/>
    </source>
</evidence>
<dbReference type="STRING" id="1798657.A2648_02890"/>
<dbReference type="GO" id="GO:0009252">
    <property type="term" value="P:peptidoglycan biosynthetic process"/>
    <property type="evidence" value="ECO:0007669"/>
    <property type="project" value="UniProtKB-UniRule"/>
</dbReference>
<evidence type="ECO:0000256" key="3">
    <source>
        <dbReference type="ARBA" id="ARBA00023316"/>
    </source>
</evidence>
<dbReference type="Pfam" id="PF01820">
    <property type="entry name" value="Dala_Dala_lig_N"/>
    <property type="match status" value="2"/>
</dbReference>
<feature type="active site" evidence="5">
    <location>
        <position position="14"/>
    </location>
</feature>
<keyword evidence="7" id="KW-0067">ATP-binding</keyword>
<dbReference type="Gene3D" id="3.30.1490.20">
    <property type="entry name" value="ATP-grasp fold, A domain"/>
    <property type="match status" value="1"/>
</dbReference>
<keyword evidence="6" id="KW-0460">Magnesium</keyword>
<comment type="caution">
    <text evidence="9">The sequence shown here is derived from an EMBL/GenBank/DDBJ whole genome shotgun (WGS) entry which is preliminary data.</text>
</comment>
<dbReference type="Proteomes" id="UP000178841">
    <property type="component" value="Unassembled WGS sequence"/>
</dbReference>
<comment type="catalytic activity">
    <reaction evidence="4">
        <text>2 D-alanine + ATP = D-alanyl-D-alanine + ADP + phosphate + H(+)</text>
        <dbReference type="Rhea" id="RHEA:11224"/>
        <dbReference type="ChEBI" id="CHEBI:15378"/>
        <dbReference type="ChEBI" id="CHEBI:30616"/>
        <dbReference type="ChEBI" id="CHEBI:43474"/>
        <dbReference type="ChEBI" id="CHEBI:57416"/>
        <dbReference type="ChEBI" id="CHEBI:57822"/>
        <dbReference type="ChEBI" id="CHEBI:456216"/>
        <dbReference type="EC" id="6.3.2.4"/>
    </reaction>
</comment>
<comment type="function">
    <text evidence="4">Cell wall formation.</text>
</comment>
<feature type="domain" description="ATP-grasp" evidence="8">
    <location>
        <begin position="109"/>
        <end position="320"/>
    </location>
</feature>
<evidence type="ECO:0000256" key="6">
    <source>
        <dbReference type="PIRSR" id="PIRSR039102-3"/>
    </source>
</evidence>
<gene>
    <name evidence="4" type="primary">ddl</name>
    <name evidence="9" type="ORF">A2648_02890</name>
</gene>
<feature type="binding site" evidence="6">
    <location>
        <position position="289"/>
    </location>
    <ligand>
        <name>Mg(2+)</name>
        <dbReference type="ChEBI" id="CHEBI:18420"/>
        <label>2</label>
    </ligand>
</feature>
<feature type="binding site" evidence="6">
    <location>
        <position position="287"/>
    </location>
    <ligand>
        <name>Mg(2+)</name>
        <dbReference type="ChEBI" id="CHEBI:18420"/>
        <label>2</label>
    </ligand>
</feature>
<evidence type="ECO:0000259" key="8">
    <source>
        <dbReference type="PROSITE" id="PS50975"/>
    </source>
</evidence>
<dbReference type="PANTHER" id="PTHR23132:SF23">
    <property type="entry name" value="D-ALANINE--D-ALANINE LIGASE B"/>
    <property type="match status" value="1"/>
</dbReference>
<feature type="active site" evidence="5">
    <location>
        <position position="165"/>
    </location>
</feature>
<accession>A0A1G2CU56</accession>
<evidence type="ECO:0000313" key="9">
    <source>
        <dbReference type="EMBL" id="OGZ04762.1"/>
    </source>
</evidence>
<sequence>MIRVGVLRGGTSDEFEISIKTGGNILKSLSKDKYKGIDILITRDGQWHMGGVPKNPEEIALHIDVAFNALHGEYGEDGKVSRELEEAGIPYTGSEALASSLSLNKPLTKEILRRAGIKTPPGMLIEDYRDSASLESQGKKVHNLALKIFKSIPPPWVLKPARGGSSVNTFVVKSFEELQIALNNLFDYGSDILVEQYLRGKEVSAGVIENFRRERHYPLMPVEVRKKGDMFGFLEKQEPDLACPSTLTREQKNAVEEIAIKAHKILGLRDYSVSDFIVMPKGIYLLEVNNNPKCAECSMMAKSLNAVGSDIGELADHLITLALERR</sequence>
<feature type="binding site" evidence="6">
    <location>
        <position position="287"/>
    </location>
    <ligand>
        <name>Mg(2+)</name>
        <dbReference type="ChEBI" id="CHEBI:18420"/>
        <label>1</label>
    </ligand>
</feature>
<dbReference type="HAMAP" id="MF_00047">
    <property type="entry name" value="Dala_Dala_lig"/>
    <property type="match status" value="1"/>
</dbReference>
<dbReference type="Pfam" id="PF07478">
    <property type="entry name" value="Dala_Dala_lig_C"/>
    <property type="match status" value="1"/>
</dbReference>
<dbReference type="PIRSF" id="PIRSF039102">
    <property type="entry name" value="Ddl/VanB"/>
    <property type="match status" value="1"/>
</dbReference>
<dbReference type="AlphaFoldDB" id="A0A1G2CU56"/>
<evidence type="ECO:0000256" key="7">
    <source>
        <dbReference type="PROSITE-ProRule" id="PRU00409"/>
    </source>
</evidence>
<name>A0A1G2CU56_9BACT</name>
<comment type="cofactor">
    <cofactor evidence="6">
        <name>Mg(2+)</name>
        <dbReference type="ChEBI" id="CHEBI:18420"/>
    </cofactor>
    <cofactor evidence="6">
        <name>Mn(2+)</name>
        <dbReference type="ChEBI" id="CHEBI:29035"/>
    </cofactor>
    <text evidence="6">Binds 2 magnesium or manganese ions per subunit.</text>
</comment>
<dbReference type="GO" id="GO:0008360">
    <property type="term" value="P:regulation of cell shape"/>
    <property type="evidence" value="ECO:0007669"/>
    <property type="project" value="UniProtKB-KW"/>
</dbReference>
<evidence type="ECO:0000256" key="2">
    <source>
        <dbReference type="ARBA" id="ARBA00022598"/>
    </source>
</evidence>
<keyword evidence="2 4" id="KW-0436">Ligase</keyword>
<keyword evidence="4" id="KW-0133">Cell shape</keyword>
<comment type="subcellular location">
    <subcellularLocation>
        <location evidence="4">Cytoplasm</location>
    </subcellularLocation>
</comment>
<organism evidence="9 10">
    <name type="scientific">Candidatus Lloydbacteria bacterium RIFCSPHIGHO2_01_FULL_41_20</name>
    <dbReference type="NCBI Taxonomy" id="1798657"/>
    <lineage>
        <taxon>Bacteria</taxon>
        <taxon>Candidatus Lloydiibacteriota</taxon>
    </lineage>
</organism>
<keyword evidence="4" id="KW-0963">Cytoplasm</keyword>
<keyword evidence="3 4" id="KW-0961">Cell wall biogenesis/degradation</keyword>
<dbReference type="Gene3D" id="3.40.50.20">
    <property type="match status" value="1"/>
</dbReference>
<evidence type="ECO:0000256" key="5">
    <source>
        <dbReference type="PIRSR" id="PIRSR039102-1"/>
    </source>
</evidence>
<dbReference type="PROSITE" id="PS50975">
    <property type="entry name" value="ATP_GRASP"/>
    <property type="match status" value="1"/>
</dbReference>
<evidence type="ECO:0000256" key="1">
    <source>
        <dbReference type="ARBA" id="ARBA00010871"/>
    </source>
</evidence>
<proteinExistence type="inferred from homology"/>
<dbReference type="EC" id="6.3.2.4" evidence="4"/>
<dbReference type="InterPro" id="IPR016185">
    <property type="entry name" value="PreATP-grasp_dom_sf"/>
</dbReference>
<dbReference type="PANTHER" id="PTHR23132">
    <property type="entry name" value="D-ALANINE--D-ALANINE LIGASE"/>
    <property type="match status" value="1"/>
</dbReference>
<dbReference type="InterPro" id="IPR005905">
    <property type="entry name" value="D_ala_D_ala"/>
</dbReference>
<dbReference type="UniPathway" id="UPA00219"/>
<dbReference type="SUPFAM" id="SSF56059">
    <property type="entry name" value="Glutathione synthetase ATP-binding domain-like"/>
    <property type="match status" value="1"/>
</dbReference>
<keyword evidence="6" id="KW-0479">Metal-binding</keyword>
<dbReference type="InterPro" id="IPR011095">
    <property type="entry name" value="Dala_Dala_lig_C"/>
</dbReference>
<dbReference type="GO" id="GO:0071555">
    <property type="term" value="P:cell wall organization"/>
    <property type="evidence" value="ECO:0007669"/>
    <property type="project" value="UniProtKB-KW"/>
</dbReference>
<comment type="pathway">
    <text evidence="4">Cell wall biogenesis; peptidoglycan biosynthesis.</text>
</comment>
<comment type="similarity">
    <text evidence="1 4">Belongs to the D-alanine--D-alanine ligase family.</text>
</comment>
<evidence type="ECO:0000313" key="10">
    <source>
        <dbReference type="Proteomes" id="UP000178841"/>
    </source>
</evidence>
<dbReference type="GO" id="GO:0046872">
    <property type="term" value="F:metal ion binding"/>
    <property type="evidence" value="ECO:0007669"/>
    <property type="project" value="UniProtKB-KW"/>
</dbReference>
<dbReference type="Gene3D" id="3.30.470.20">
    <property type="entry name" value="ATP-grasp fold, B domain"/>
    <property type="match status" value="1"/>
</dbReference>
<dbReference type="GO" id="GO:0005524">
    <property type="term" value="F:ATP binding"/>
    <property type="evidence" value="ECO:0007669"/>
    <property type="project" value="UniProtKB-UniRule"/>
</dbReference>
<dbReference type="SUPFAM" id="SSF52440">
    <property type="entry name" value="PreATP-grasp domain"/>
    <property type="match status" value="1"/>
</dbReference>
<reference evidence="9 10" key="1">
    <citation type="journal article" date="2016" name="Nat. Commun.">
        <title>Thousands of microbial genomes shed light on interconnected biogeochemical processes in an aquifer system.</title>
        <authorList>
            <person name="Anantharaman K."/>
            <person name="Brown C.T."/>
            <person name="Hug L.A."/>
            <person name="Sharon I."/>
            <person name="Castelle C.J."/>
            <person name="Probst A.J."/>
            <person name="Thomas B.C."/>
            <person name="Singh A."/>
            <person name="Wilkins M.J."/>
            <person name="Karaoz U."/>
            <person name="Brodie E.L."/>
            <person name="Williams K.H."/>
            <person name="Hubbard S.S."/>
            <person name="Banfield J.F."/>
        </authorList>
    </citation>
    <scope>NUCLEOTIDE SEQUENCE [LARGE SCALE GENOMIC DNA]</scope>
</reference>
<dbReference type="GO" id="GO:0005737">
    <property type="term" value="C:cytoplasm"/>
    <property type="evidence" value="ECO:0007669"/>
    <property type="project" value="UniProtKB-SubCell"/>
</dbReference>
<dbReference type="EMBL" id="MHLH01000002">
    <property type="protein sequence ID" value="OGZ04762.1"/>
    <property type="molecule type" value="Genomic_DNA"/>
</dbReference>
<keyword evidence="6" id="KW-0464">Manganese</keyword>
<keyword evidence="7" id="KW-0547">Nucleotide-binding</keyword>
<protein>
    <recommendedName>
        <fullName evidence="4">D-alanine--D-alanine ligase</fullName>
        <ecNumber evidence="4">6.3.2.4</ecNumber>
    </recommendedName>
    <alternativeName>
        <fullName evidence="4">D-Ala-D-Ala ligase</fullName>
    </alternativeName>
    <alternativeName>
        <fullName evidence="4">D-alanylalanine synthetase</fullName>
    </alternativeName>
</protein>
<keyword evidence="4" id="KW-0573">Peptidoglycan synthesis</keyword>
<dbReference type="InterPro" id="IPR013815">
    <property type="entry name" value="ATP_grasp_subdomain_1"/>
</dbReference>
<feature type="binding site" evidence="6">
    <location>
        <position position="275"/>
    </location>
    <ligand>
        <name>Mg(2+)</name>
        <dbReference type="ChEBI" id="CHEBI:18420"/>
        <label>1</label>
    </ligand>
</feature>
<dbReference type="InterPro" id="IPR011761">
    <property type="entry name" value="ATP-grasp"/>
</dbReference>
<dbReference type="InterPro" id="IPR011127">
    <property type="entry name" value="Dala_Dala_lig_N"/>
</dbReference>
<feature type="active site" evidence="5">
    <location>
        <position position="298"/>
    </location>
</feature>
<dbReference type="GO" id="GO:0008716">
    <property type="term" value="F:D-alanine-D-alanine ligase activity"/>
    <property type="evidence" value="ECO:0007669"/>
    <property type="project" value="UniProtKB-UniRule"/>
</dbReference>